<sequence>MAKIEKFDDLFVWQEGLAQAVKLYKLLGNCTDYGLRDQMRRCSVSVPSNIAEGYERQTNREFIRYLRIAKGSNGELRTQIHLAIAIDVIDADTGQGLLDKSRLISAMLQNLLKVRIEKFDQDQEQKRTNRKQK</sequence>
<dbReference type="InterPro" id="IPR012657">
    <property type="entry name" value="23S_rRNA-intervening_sequence"/>
</dbReference>
<dbReference type="Gene3D" id="1.20.1440.60">
    <property type="entry name" value="23S rRNA-intervening sequence"/>
    <property type="match status" value="1"/>
</dbReference>
<dbReference type="EMBL" id="JAFMYV010000006">
    <property type="protein sequence ID" value="MBO0937438.1"/>
    <property type="molecule type" value="Genomic_DNA"/>
</dbReference>
<dbReference type="PANTHER" id="PTHR38471">
    <property type="entry name" value="FOUR HELIX BUNDLE PROTEIN"/>
    <property type="match status" value="1"/>
</dbReference>
<evidence type="ECO:0000313" key="1">
    <source>
        <dbReference type="EMBL" id="MBO0937438.1"/>
    </source>
</evidence>
<comment type="caution">
    <text evidence="1">The sequence shown here is derived from an EMBL/GenBank/DDBJ whole genome shotgun (WGS) entry which is preliminary data.</text>
</comment>
<name>A0A939GGN0_9BACT</name>
<gene>
    <name evidence="1" type="ORF">J2I47_12855</name>
</gene>
<proteinExistence type="predicted"/>
<reference evidence="1" key="1">
    <citation type="submission" date="2021-03" db="EMBL/GenBank/DDBJ databases">
        <title>Fibrella sp. HMF5335 genome sequencing and assembly.</title>
        <authorList>
            <person name="Kang H."/>
            <person name="Kim H."/>
            <person name="Bae S."/>
            <person name="Joh K."/>
        </authorList>
    </citation>
    <scope>NUCLEOTIDE SEQUENCE</scope>
    <source>
        <strain evidence="1">HMF5335</strain>
    </source>
</reference>
<dbReference type="Pfam" id="PF05635">
    <property type="entry name" value="23S_rRNA_IVP"/>
    <property type="match status" value="1"/>
</dbReference>
<dbReference type="NCBIfam" id="TIGR02436">
    <property type="entry name" value="four helix bundle protein"/>
    <property type="match status" value="1"/>
</dbReference>
<dbReference type="AlphaFoldDB" id="A0A939GGN0"/>
<keyword evidence="2" id="KW-1185">Reference proteome</keyword>
<organism evidence="1 2">
    <name type="scientific">Fibrella rubiginis</name>
    <dbReference type="NCBI Taxonomy" id="2817060"/>
    <lineage>
        <taxon>Bacteria</taxon>
        <taxon>Pseudomonadati</taxon>
        <taxon>Bacteroidota</taxon>
        <taxon>Cytophagia</taxon>
        <taxon>Cytophagales</taxon>
        <taxon>Spirosomataceae</taxon>
        <taxon>Fibrella</taxon>
    </lineage>
</organism>
<dbReference type="InterPro" id="IPR036583">
    <property type="entry name" value="23S_rRNA_IVS_sf"/>
</dbReference>
<dbReference type="Proteomes" id="UP000664034">
    <property type="component" value="Unassembled WGS sequence"/>
</dbReference>
<evidence type="ECO:0000313" key="2">
    <source>
        <dbReference type="Proteomes" id="UP000664034"/>
    </source>
</evidence>
<dbReference type="RefSeq" id="WP_207364997.1">
    <property type="nucleotide sequence ID" value="NZ_JAFMYV010000006.1"/>
</dbReference>
<dbReference type="SUPFAM" id="SSF158446">
    <property type="entry name" value="IVS-encoded protein-like"/>
    <property type="match status" value="1"/>
</dbReference>
<dbReference type="PANTHER" id="PTHR38471:SF2">
    <property type="entry name" value="FOUR HELIX BUNDLE PROTEIN"/>
    <property type="match status" value="1"/>
</dbReference>
<protein>
    <submittedName>
        <fullName evidence="1">Four helix bundle protein</fullName>
    </submittedName>
</protein>
<dbReference type="NCBIfam" id="NF008912">
    <property type="entry name" value="PRK12275.1-6"/>
    <property type="match status" value="1"/>
</dbReference>
<dbReference type="CDD" id="cd16377">
    <property type="entry name" value="23S_rRNA_IVP_like"/>
    <property type="match status" value="1"/>
</dbReference>
<accession>A0A939GGN0</accession>